<dbReference type="EMBL" id="FLRC01000054">
    <property type="protein sequence ID" value="SBT27531.1"/>
    <property type="molecule type" value="Genomic_DNA"/>
</dbReference>
<dbReference type="AlphaFoldDB" id="A0A1C3K7L9"/>
<proteinExistence type="predicted"/>
<evidence type="ECO:0000313" key="2">
    <source>
        <dbReference type="EMBL" id="SBT27531.1"/>
    </source>
</evidence>
<evidence type="ECO:0000313" key="4">
    <source>
        <dbReference type="Proteomes" id="UP000078558"/>
    </source>
</evidence>
<reference evidence="3 4" key="2">
    <citation type="submission" date="2017-08" db="EMBL/GenBank/DDBJ databases">
        <authorList>
            <person name="de Groot N.N."/>
        </authorList>
    </citation>
    <scope>NUCLEOTIDE SEQUENCE [LARGE SCALE GENOMIC DNA]</scope>
    <source>
        <strain evidence="3">Orrdi1</strain>
    </source>
</reference>
<reference evidence="2 4" key="1">
    <citation type="submission" date="2016-06" db="EMBL/GenBank/DDBJ databases">
        <authorList>
            <person name="Kjaerup R.B."/>
            <person name="Dalgaard T.S."/>
            <person name="Juul-Madsen H.R."/>
        </authorList>
    </citation>
    <scope>NUCLEOTIDE SEQUENCE [LARGE SCALE GENOMIC DNA]</scope>
    <source>
        <strain evidence="2">Orrdi1</strain>
    </source>
</reference>
<accession>A0A1C3K7L9</accession>
<dbReference type="KEGG" id="odi:ODI_R1249"/>
<dbReference type="InterPro" id="IPR019659">
    <property type="entry name" value="DUF2514"/>
</dbReference>
<keyword evidence="1" id="KW-0175">Coiled coil</keyword>
<feature type="coiled-coil region" evidence="1">
    <location>
        <begin position="44"/>
        <end position="82"/>
    </location>
</feature>
<dbReference type="Pfam" id="PF10721">
    <property type="entry name" value="DUF2514"/>
    <property type="match status" value="1"/>
</dbReference>
<evidence type="ECO:0000256" key="1">
    <source>
        <dbReference type="SAM" id="Coils"/>
    </source>
</evidence>
<protein>
    <submittedName>
        <fullName evidence="2">Homology to phage-tail assembly proteins</fullName>
    </submittedName>
</protein>
<keyword evidence="4" id="KW-1185">Reference proteome</keyword>
<dbReference type="RefSeq" id="WP_157929732.1">
    <property type="nucleotide sequence ID" value="NZ_LT907988.1"/>
</dbReference>
<gene>
    <name evidence="2" type="ORF">ODI_02433</name>
    <name evidence="3" type="ORF">ODI_R1249</name>
</gene>
<dbReference type="Proteomes" id="UP000078558">
    <property type="component" value="Chromosome I"/>
</dbReference>
<organism evidence="2 4">
    <name type="scientific">Orrella dioscoreae</name>
    <dbReference type="NCBI Taxonomy" id="1851544"/>
    <lineage>
        <taxon>Bacteria</taxon>
        <taxon>Pseudomonadati</taxon>
        <taxon>Pseudomonadota</taxon>
        <taxon>Betaproteobacteria</taxon>
        <taxon>Burkholderiales</taxon>
        <taxon>Alcaligenaceae</taxon>
        <taxon>Orrella</taxon>
    </lineage>
</organism>
<dbReference type="EMBL" id="LT907988">
    <property type="protein sequence ID" value="SOE48126.1"/>
    <property type="molecule type" value="Genomic_DNA"/>
</dbReference>
<evidence type="ECO:0000313" key="3">
    <source>
        <dbReference type="EMBL" id="SOE48126.1"/>
    </source>
</evidence>
<dbReference type="STRING" id="1851544.ODI_02433"/>
<name>A0A1C3K7L9_9BURK</name>
<sequence length="157" mass="17128">MKRALPYLLSGAVVLALWFALGWYGDRREDVGYGRRDLEARAEVAAAQADARAEERRRVAAIEEIRNEADQELAAVVERERRAADVRVRDAVAEYARRHRPASNSGAAQSGAPVGDPIGMFAELLGELDDLAGQYAAAADRARAAGLTCERAYDSLR</sequence>